<evidence type="ECO:0000313" key="8">
    <source>
        <dbReference type="RefSeq" id="XP_065650832.1"/>
    </source>
</evidence>
<accession>A0ABM4BNY5</accession>
<reference evidence="8" key="1">
    <citation type="submission" date="2025-08" db="UniProtKB">
        <authorList>
            <consortium name="RefSeq"/>
        </authorList>
    </citation>
    <scope>IDENTIFICATION</scope>
</reference>
<evidence type="ECO:0000256" key="3">
    <source>
        <dbReference type="ARBA" id="ARBA00022729"/>
    </source>
</evidence>
<proteinExistence type="predicted"/>
<dbReference type="PANTHER" id="PTHR14186:SF19">
    <property type="entry name" value="INSULIN-LIKE GROWTH FACTOR-BINDING PROTEIN 7"/>
    <property type="match status" value="1"/>
</dbReference>
<evidence type="ECO:0000256" key="1">
    <source>
        <dbReference type="ARBA" id="ARBA00004613"/>
    </source>
</evidence>
<keyword evidence="3 5" id="KW-0732">Signal</keyword>
<feature type="chain" id="PRO_5045551409" evidence="5">
    <location>
        <begin position="21"/>
        <end position="124"/>
    </location>
</feature>
<dbReference type="PANTHER" id="PTHR14186">
    <property type="entry name" value="INSULIN-LIKE GROWTH FACTOR BINDING PROTEIN-RELATED"/>
    <property type="match status" value="1"/>
</dbReference>
<keyword evidence="2" id="KW-0964">Secreted</keyword>
<dbReference type="InterPro" id="IPR004094">
    <property type="entry name" value="Antistasin-like"/>
</dbReference>
<evidence type="ECO:0000256" key="5">
    <source>
        <dbReference type="SAM" id="SignalP"/>
    </source>
</evidence>
<name>A0ABM4BNY5_HYDVU</name>
<dbReference type="SUPFAM" id="SSF57184">
    <property type="entry name" value="Growth factor receptor domain"/>
    <property type="match status" value="1"/>
</dbReference>
<dbReference type="Pfam" id="PF02822">
    <property type="entry name" value="Antistasin"/>
    <property type="match status" value="1"/>
</dbReference>
<dbReference type="SMART" id="SM00121">
    <property type="entry name" value="IB"/>
    <property type="match status" value="1"/>
</dbReference>
<organism evidence="7 8">
    <name type="scientific">Hydra vulgaris</name>
    <name type="common">Hydra</name>
    <name type="synonym">Hydra attenuata</name>
    <dbReference type="NCBI Taxonomy" id="6087"/>
    <lineage>
        <taxon>Eukaryota</taxon>
        <taxon>Metazoa</taxon>
        <taxon>Cnidaria</taxon>
        <taxon>Hydrozoa</taxon>
        <taxon>Hydroidolina</taxon>
        <taxon>Anthoathecata</taxon>
        <taxon>Aplanulata</taxon>
        <taxon>Hydridae</taxon>
        <taxon>Hydra</taxon>
    </lineage>
</organism>
<dbReference type="GeneID" id="136078984"/>
<comment type="subcellular location">
    <subcellularLocation>
        <location evidence="1">Secreted</location>
    </subcellularLocation>
</comment>
<dbReference type="InterPro" id="IPR011390">
    <property type="entry name" value="IGFBP_rP_mac25"/>
</dbReference>
<dbReference type="InterPro" id="IPR000867">
    <property type="entry name" value="IGFBP-like"/>
</dbReference>
<sequence length="124" mass="13250">MIHFVFTLCLCLSLFYSSTALSCMECSKVECEPPNGCKAGVVKDPCYCCDVCAKALGEDCGGPFDMLGLCGSDLKCVKKEIPGLDKFNAEGKCQPKCGPVCLIHCENGNELDENGCPTCICKTN</sequence>
<evidence type="ECO:0000256" key="4">
    <source>
        <dbReference type="ARBA" id="ARBA00023157"/>
    </source>
</evidence>
<protein>
    <submittedName>
        <fullName evidence="8">Venom protein 302-like</fullName>
    </submittedName>
</protein>
<feature type="domain" description="IGFBP N-terminal" evidence="6">
    <location>
        <begin position="21"/>
        <end position="95"/>
    </location>
</feature>
<dbReference type="Gene3D" id="4.10.40.20">
    <property type="match status" value="1"/>
</dbReference>
<keyword evidence="4" id="KW-1015">Disulfide bond</keyword>
<dbReference type="RefSeq" id="XP_065650832.1">
    <property type="nucleotide sequence ID" value="XM_065794760.1"/>
</dbReference>
<evidence type="ECO:0000256" key="2">
    <source>
        <dbReference type="ARBA" id="ARBA00022525"/>
    </source>
</evidence>
<feature type="signal peptide" evidence="5">
    <location>
        <begin position="1"/>
        <end position="20"/>
    </location>
</feature>
<dbReference type="InterPro" id="IPR009030">
    <property type="entry name" value="Growth_fac_rcpt_cys_sf"/>
</dbReference>
<dbReference type="Proteomes" id="UP001652625">
    <property type="component" value="Chromosome 04"/>
</dbReference>
<evidence type="ECO:0000259" key="6">
    <source>
        <dbReference type="SMART" id="SM00121"/>
    </source>
</evidence>
<keyword evidence="7" id="KW-1185">Reference proteome</keyword>
<gene>
    <name evidence="8" type="primary">LOC136078984</name>
</gene>
<evidence type="ECO:0000313" key="7">
    <source>
        <dbReference type="Proteomes" id="UP001652625"/>
    </source>
</evidence>
<dbReference type="Pfam" id="PF00219">
    <property type="entry name" value="IGFBP"/>
    <property type="match status" value="1"/>
</dbReference>